<dbReference type="AlphaFoldDB" id="A0A7K0I7Z1"/>
<name>A0A7K0I7Z1_9ACTN</name>
<feature type="transmembrane region" description="Helical" evidence="1">
    <location>
        <begin position="104"/>
        <end position="122"/>
    </location>
</feature>
<keyword evidence="1" id="KW-0812">Transmembrane</keyword>
<feature type="transmembrane region" description="Helical" evidence="1">
    <location>
        <begin position="20"/>
        <end position="42"/>
    </location>
</feature>
<gene>
    <name evidence="2" type="ORF">GKG38_02320</name>
</gene>
<feature type="transmembrane region" description="Helical" evidence="1">
    <location>
        <begin position="78"/>
        <end position="98"/>
    </location>
</feature>
<feature type="transmembrane region" description="Helical" evidence="1">
    <location>
        <begin position="253"/>
        <end position="273"/>
    </location>
</feature>
<evidence type="ECO:0008006" key="4">
    <source>
        <dbReference type="Google" id="ProtNLM"/>
    </source>
</evidence>
<evidence type="ECO:0000313" key="2">
    <source>
        <dbReference type="EMBL" id="MSA93916.1"/>
    </source>
</evidence>
<keyword evidence="1" id="KW-0472">Membrane</keyword>
<dbReference type="EMBL" id="WKZA01000005">
    <property type="protein sequence ID" value="MSA93916.1"/>
    <property type="molecule type" value="Genomic_DNA"/>
</dbReference>
<organism evidence="2 3">
    <name type="scientific">Gordonibacter urolithinfaciens</name>
    <dbReference type="NCBI Taxonomy" id="1335613"/>
    <lineage>
        <taxon>Bacteria</taxon>
        <taxon>Bacillati</taxon>
        <taxon>Actinomycetota</taxon>
        <taxon>Coriobacteriia</taxon>
        <taxon>Eggerthellales</taxon>
        <taxon>Eggerthellaceae</taxon>
        <taxon>Gordonibacter</taxon>
    </lineage>
</organism>
<protein>
    <recommendedName>
        <fullName evidence="4">O-antigen ligase domain-containing protein</fullName>
    </recommendedName>
</protein>
<dbReference type="RefSeq" id="WP_123649841.1">
    <property type="nucleotide sequence ID" value="NZ_CP168029.1"/>
</dbReference>
<keyword evidence="1" id="KW-1133">Transmembrane helix</keyword>
<feature type="transmembrane region" description="Helical" evidence="1">
    <location>
        <begin position="388"/>
        <end position="404"/>
    </location>
</feature>
<comment type="caution">
    <text evidence="2">The sequence shown here is derived from an EMBL/GenBank/DDBJ whole genome shotgun (WGS) entry which is preliminary data.</text>
</comment>
<feature type="transmembrane region" description="Helical" evidence="1">
    <location>
        <begin position="215"/>
        <end position="232"/>
    </location>
</feature>
<evidence type="ECO:0000313" key="3">
    <source>
        <dbReference type="Proteomes" id="UP000462865"/>
    </source>
</evidence>
<feature type="transmembrane region" description="Helical" evidence="1">
    <location>
        <begin position="48"/>
        <end position="66"/>
    </location>
</feature>
<dbReference type="Proteomes" id="UP000462865">
    <property type="component" value="Unassembled WGS sequence"/>
</dbReference>
<feature type="transmembrane region" description="Helical" evidence="1">
    <location>
        <begin position="354"/>
        <end position="376"/>
    </location>
</feature>
<feature type="transmembrane region" description="Helical" evidence="1">
    <location>
        <begin position="410"/>
        <end position="430"/>
    </location>
</feature>
<evidence type="ECO:0000256" key="1">
    <source>
        <dbReference type="SAM" id="Phobius"/>
    </source>
</evidence>
<feature type="transmembrane region" description="Helical" evidence="1">
    <location>
        <begin position="134"/>
        <end position="156"/>
    </location>
</feature>
<reference evidence="2 3" key="1">
    <citation type="journal article" date="2019" name="Nat. Med.">
        <title>A library of human gut bacterial isolates paired with longitudinal multiomics data enables mechanistic microbiome research.</title>
        <authorList>
            <person name="Poyet M."/>
            <person name="Groussin M."/>
            <person name="Gibbons S.M."/>
            <person name="Avila-Pacheco J."/>
            <person name="Jiang X."/>
            <person name="Kearney S.M."/>
            <person name="Perrotta A.R."/>
            <person name="Berdy B."/>
            <person name="Zhao S."/>
            <person name="Lieberman T.D."/>
            <person name="Swanson P.K."/>
            <person name="Smith M."/>
            <person name="Roesemann S."/>
            <person name="Alexander J.E."/>
            <person name="Rich S.A."/>
            <person name="Livny J."/>
            <person name="Vlamakis H."/>
            <person name="Clish C."/>
            <person name="Bullock K."/>
            <person name="Deik A."/>
            <person name="Scott J."/>
            <person name="Pierce K.A."/>
            <person name="Xavier R.J."/>
            <person name="Alm E.J."/>
        </authorList>
    </citation>
    <scope>NUCLEOTIDE SEQUENCE [LARGE SCALE GENOMIC DNA]</scope>
    <source>
        <strain evidence="2 3">BIOML-A1</strain>
    </source>
</reference>
<sequence>MGNTMRLGMPRSKSTRKKRIVEWVPGEWAWCLTLLFMFIRFFTQISTVYLYVTYTALMVMLALLHLNGSEETSRVGNVKLNGAVLGLCFSILVILAFSPYSKEQLVKFCLLLMDVYILVAVLKVNEMESATKVFYWASMVVVAGTFVMYLVSPAFFSSIEGAFQGLFYSPVFFGVPDNNDTAVAMFLLVCLAYKKGWKTGLILGSIYPFLYFGRQYILMCLIVVALSLLAMLKLRKASWLRDQKIDEKLTAKFFYCVFAVSTIVIIGFSYFWVNVIVEDGTSSYKESLNDSSNAIRMNSNVYCFELMTRTPDFLFYGYDSDVFDELGISSTDYSSTANYLISGRYRLVQPHEEVLNLVLKEGLLFAIFYYFIVAHLLSKIKWGEKGKAILVAFFIGSLFLSGFFRDFRLLAFVMIGLSSEIPLRSFAIGITRNRKRTATSGQVAR</sequence>
<proteinExistence type="predicted"/>
<accession>A0A7K0I7Z1</accession>